<dbReference type="RefSeq" id="WP_108127743.1">
    <property type="nucleotide sequence ID" value="NZ_QBKP01000002.1"/>
</dbReference>
<evidence type="ECO:0000313" key="2">
    <source>
        <dbReference type="EMBL" id="PTX52363.1"/>
    </source>
</evidence>
<keyword evidence="1" id="KW-0472">Membrane</keyword>
<evidence type="ECO:0000313" key="3">
    <source>
        <dbReference type="Proteomes" id="UP000244224"/>
    </source>
</evidence>
<organism evidence="2 3">
    <name type="scientific">Gemmobacter caeni</name>
    <dbReference type="NCBI Taxonomy" id="589035"/>
    <lineage>
        <taxon>Bacteria</taxon>
        <taxon>Pseudomonadati</taxon>
        <taxon>Pseudomonadota</taxon>
        <taxon>Alphaproteobacteria</taxon>
        <taxon>Rhodobacterales</taxon>
        <taxon>Paracoccaceae</taxon>
        <taxon>Gemmobacter</taxon>
    </lineage>
</organism>
<protein>
    <recommendedName>
        <fullName evidence="4">Type IV leader peptidase family protein</fullName>
    </recommendedName>
</protein>
<evidence type="ECO:0000256" key="1">
    <source>
        <dbReference type="SAM" id="Phobius"/>
    </source>
</evidence>
<accession>A0A2T6B8I0</accession>
<feature type="transmembrane region" description="Helical" evidence="1">
    <location>
        <begin position="211"/>
        <end position="228"/>
    </location>
</feature>
<reference evidence="2 3" key="1">
    <citation type="submission" date="2018-04" db="EMBL/GenBank/DDBJ databases">
        <title>Genomic Encyclopedia of Archaeal and Bacterial Type Strains, Phase II (KMG-II): from individual species to whole genera.</title>
        <authorList>
            <person name="Goeker M."/>
        </authorList>
    </citation>
    <scope>NUCLEOTIDE SEQUENCE [LARGE SCALE GENOMIC DNA]</scope>
    <source>
        <strain evidence="2 3">DSM 21823</strain>
    </source>
</reference>
<keyword evidence="1" id="KW-0812">Transmembrane</keyword>
<feature type="transmembrane region" description="Helical" evidence="1">
    <location>
        <begin position="91"/>
        <end position="108"/>
    </location>
</feature>
<dbReference type="EMBL" id="QBKP01000002">
    <property type="protein sequence ID" value="PTX52363.1"/>
    <property type="molecule type" value="Genomic_DNA"/>
</dbReference>
<name>A0A2T6B8I0_9RHOB</name>
<dbReference type="AlphaFoldDB" id="A0A2T6B8I0"/>
<feature type="transmembrane region" description="Helical" evidence="1">
    <location>
        <begin position="149"/>
        <end position="178"/>
    </location>
</feature>
<comment type="caution">
    <text evidence="2">The sequence shown here is derived from an EMBL/GenBank/DDBJ whole genome shotgun (WGS) entry which is preliminary data.</text>
</comment>
<sequence>MALPLLLPVSLLLPLWAGLMLRLSGGPRLRVEDLRGGALAAACGYGGVLLVTGLGPEARTAAETLVLCLFGALALLAAWIDHRTAWAPDGLVLPLLIGGLLVGALLGSGPVSVIGAPFLALALFLFTQGLWAAQCLLGPRLLTPPDQIVLCLPLLIFGLTPYAPVTWALICLPVLILIRVPDPVYQRLRGPAAPEAARDAGLSGSGRSAPLLPVVLTTLLGVLLFRLYRG</sequence>
<feature type="transmembrane region" description="Helical" evidence="1">
    <location>
        <begin position="114"/>
        <end position="137"/>
    </location>
</feature>
<gene>
    <name evidence="2" type="ORF">C8N34_102142</name>
</gene>
<dbReference type="Proteomes" id="UP000244224">
    <property type="component" value="Unassembled WGS sequence"/>
</dbReference>
<proteinExistence type="predicted"/>
<evidence type="ECO:0008006" key="4">
    <source>
        <dbReference type="Google" id="ProtNLM"/>
    </source>
</evidence>
<keyword evidence="1" id="KW-1133">Transmembrane helix</keyword>
<feature type="transmembrane region" description="Helical" evidence="1">
    <location>
        <begin position="6"/>
        <end position="24"/>
    </location>
</feature>
<feature type="transmembrane region" description="Helical" evidence="1">
    <location>
        <begin position="36"/>
        <end position="55"/>
    </location>
</feature>
<feature type="transmembrane region" description="Helical" evidence="1">
    <location>
        <begin position="61"/>
        <end position="79"/>
    </location>
</feature>
<keyword evidence="3" id="KW-1185">Reference proteome</keyword>